<feature type="non-terminal residue" evidence="1">
    <location>
        <position position="1"/>
    </location>
</feature>
<sequence>LGDSLSDRPGLDALVGLFYEQEELARAEEQKTDAILDGSKDSESSEDHLKNAKSQEEFIEETVTKLLQKAGQHMEHTFIAAYVGLLIGYLVIDDEVRIIFFLS</sequence>
<dbReference type="EMBL" id="CM056741">
    <property type="protein sequence ID" value="KAJ8685104.1"/>
    <property type="molecule type" value="Genomic_DNA"/>
</dbReference>
<gene>
    <name evidence="1" type="ORF">QAD02_020897</name>
</gene>
<comment type="caution">
    <text evidence="1">The sequence shown here is derived from an EMBL/GenBank/DDBJ whole genome shotgun (WGS) entry which is preliminary data.</text>
</comment>
<keyword evidence="2" id="KW-1185">Reference proteome</keyword>
<dbReference type="Proteomes" id="UP001239111">
    <property type="component" value="Chromosome 1"/>
</dbReference>
<protein>
    <submittedName>
        <fullName evidence="1">Uncharacterized protein</fullName>
    </submittedName>
</protein>
<reference evidence="1" key="1">
    <citation type="submission" date="2023-04" db="EMBL/GenBank/DDBJ databases">
        <title>A chromosome-level genome assembly of the parasitoid wasp Eretmocerus hayati.</title>
        <authorList>
            <person name="Zhong Y."/>
            <person name="Liu S."/>
            <person name="Liu Y."/>
        </authorList>
    </citation>
    <scope>NUCLEOTIDE SEQUENCE</scope>
    <source>
        <strain evidence="1">ZJU_SS_LIU_2023</strain>
    </source>
</reference>
<organism evidence="1 2">
    <name type="scientific">Eretmocerus hayati</name>
    <dbReference type="NCBI Taxonomy" id="131215"/>
    <lineage>
        <taxon>Eukaryota</taxon>
        <taxon>Metazoa</taxon>
        <taxon>Ecdysozoa</taxon>
        <taxon>Arthropoda</taxon>
        <taxon>Hexapoda</taxon>
        <taxon>Insecta</taxon>
        <taxon>Pterygota</taxon>
        <taxon>Neoptera</taxon>
        <taxon>Endopterygota</taxon>
        <taxon>Hymenoptera</taxon>
        <taxon>Apocrita</taxon>
        <taxon>Proctotrupomorpha</taxon>
        <taxon>Chalcidoidea</taxon>
        <taxon>Aphelinidae</taxon>
        <taxon>Aphelininae</taxon>
        <taxon>Eretmocerus</taxon>
    </lineage>
</organism>
<name>A0ACC2PNE8_9HYME</name>
<proteinExistence type="predicted"/>
<accession>A0ACC2PNE8</accession>
<evidence type="ECO:0000313" key="2">
    <source>
        <dbReference type="Proteomes" id="UP001239111"/>
    </source>
</evidence>
<evidence type="ECO:0000313" key="1">
    <source>
        <dbReference type="EMBL" id="KAJ8685104.1"/>
    </source>
</evidence>